<dbReference type="GO" id="GO:0005524">
    <property type="term" value="F:ATP binding"/>
    <property type="evidence" value="ECO:0007669"/>
    <property type="project" value="InterPro"/>
</dbReference>
<dbReference type="EMBL" id="MDYQ01000005">
    <property type="protein sequence ID" value="PRP89093.1"/>
    <property type="molecule type" value="Genomic_DNA"/>
</dbReference>
<dbReference type="Pfam" id="PF24970">
    <property type="entry name" value="ARM_RUK"/>
    <property type="match status" value="1"/>
</dbReference>
<dbReference type="Gene3D" id="1.25.10.10">
    <property type="entry name" value="Leucine-rich Repeat Variant"/>
    <property type="match status" value="2"/>
</dbReference>
<dbReference type="Gene3D" id="1.10.510.10">
    <property type="entry name" value="Transferase(Phosphotransferase) domain 1"/>
    <property type="match status" value="1"/>
</dbReference>
<dbReference type="SUPFAM" id="SSF56112">
    <property type="entry name" value="Protein kinase-like (PK-like)"/>
    <property type="match status" value="1"/>
</dbReference>
<accession>A0A2P6NYQ3</accession>
<dbReference type="InterPro" id="IPR016024">
    <property type="entry name" value="ARM-type_fold"/>
</dbReference>
<feature type="compositionally biased region" description="Polar residues" evidence="1">
    <location>
        <begin position="418"/>
        <end position="433"/>
    </location>
</feature>
<keyword evidence="4" id="KW-1185">Reference proteome</keyword>
<dbReference type="Pfam" id="PF23606">
    <property type="entry name" value="HEAT_ULK4"/>
    <property type="match status" value="1"/>
</dbReference>
<evidence type="ECO:0000256" key="1">
    <source>
        <dbReference type="SAM" id="MobiDB-lite"/>
    </source>
</evidence>
<dbReference type="InterPro" id="IPR056981">
    <property type="entry name" value="HEAT_ULK4_RUNKEL"/>
</dbReference>
<sequence length="1229" mass="138024">MHNYSLTEEIGKGQTSGSVVYKGRKKKTIEYYAIKSVDKLNRDKVLNEVSIMHELSHPNALKFYNWYESPNHLWVIMEYCTGSDLKNVIKQDTKLPECSIQMIAQDLVKGLLYLHSMGIIFCDIKPSNLLFDGGGTLKFADFGHSKRIADLSQEEQPRKNLVNQPWVTPCYMSPELFLDDGVYSFASDLWSLGCILYELAVGTTPFVSSSLQELSSMIAGQQISPVADTSTEFNSLVGGLLNKNPEQRISHEKLLTDEFLNLDLSPDSIQFPQQPHYEQFLQKRKENANTPSIPVIDEIPTLKPTTPPKVQEEADPQIMEEEGYDTTDKFSLGTPSTPRVEPKRHTPSTVDKLSTSEKRRIKSAPAVSNTLNKPTTELKEVSNVRPLTALKRVPSAKITKGVVSSNVNQPPGAPIARSGTNSHLQPPSKNPSVAGSIQRLLYYTSNKTPKPIVEPSVSNVSDLKLPKDKVITMNRPELEAFLTSVYKAIHGQSTPSVKILYLDYFETLCLESKPANLLINSSLLKLFVNMIQKTGSTTLKAKLLHVIGVMVRHASTIPNSARESLLDLLAELVREKDVVLRRSAMSCLGELLFYMATAQQENTETSDETSTLPNSIASALSRCLKNGEDSLVQEYVCQTIDNIALSNGKFLRSFITQEVAYSLFAIFTASKKEPLRVIAGSAFARICRYHPTFLFTILEETDTRIVMEGVKEPDDRMQQSWLNLLNLCLHQGPPSLQAQFIDDDTMTSTVISLLNHSETVIRGKALLTINFLTRVAPLSLLSACEMKVLQMIERVWRDKDTYVRSCIRALVQSVVDLVPVICSRISANIRQLNEAKIRPGGTATIMRLKEDLRYLPIVLHLMTSSIFRGRILNTQLITELSFYLTNIEELNFLTPDELKNTTLLILEAISQNHTILVEHHPDIIMNILPPLVVLMRTNNGDTRFLCLKIFIDMISEFLSNSTIYNPSTPDVIVTRQLNDIITKQLLPNYKHILTDEDPIPPFGLKLLNIILSKNGAMIAVIHRLNLIPYFFKFFKLDHPNNNVHNVRLIRMITESQDIDKQIVYELGIVRRVCVVLDYAYSKSVDFFLEPVLDIMQNLLLHCKDGRNPEYLHYNQPIMEKSPTLIRLLAHPDPLVTEKSCKCLSRLSSLYGASVHPLIIGPTNISQLTSSLSKASPGMQKSLITLLKDIVTTNGTAAQQLRRETDFIRVLRGLRGAKTEEIVNELLSAI</sequence>
<feature type="region of interest" description="Disordered" evidence="1">
    <location>
        <begin position="295"/>
        <end position="363"/>
    </location>
</feature>
<dbReference type="PROSITE" id="PS50011">
    <property type="entry name" value="PROTEIN_KINASE_DOM"/>
    <property type="match status" value="1"/>
</dbReference>
<evidence type="ECO:0000313" key="3">
    <source>
        <dbReference type="EMBL" id="PRP89093.1"/>
    </source>
</evidence>
<dbReference type="SUPFAM" id="SSF48371">
    <property type="entry name" value="ARM repeat"/>
    <property type="match status" value="2"/>
</dbReference>
<feature type="compositionally biased region" description="Acidic residues" evidence="1">
    <location>
        <begin position="313"/>
        <end position="325"/>
    </location>
</feature>
<dbReference type="InterPro" id="IPR011009">
    <property type="entry name" value="Kinase-like_dom_sf"/>
</dbReference>
<evidence type="ECO:0000259" key="2">
    <source>
        <dbReference type="PROSITE" id="PS50011"/>
    </source>
</evidence>
<feature type="domain" description="Protein kinase" evidence="2">
    <location>
        <begin position="4"/>
        <end position="260"/>
    </location>
</feature>
<dbReference type="InParanoid" id="A0A2P6NYQ3"/>
<dbReference type="PANTHER" id="PTHR46562:SF1">
    <property type="entry name" value="SERINE_THREONINE-PROTEIN KINASE ULK4"/>
    <property type="match status" value="1"/>
</dbReference>
<dbReference type="SMART" id="SM00220">
    <property type="entry name" value="S_TKc"/>
    <property type="match status" value="1"/>
</dbReference>
<dbReference type="Pfam" id="PF00069">
    <property type="entry name" value="Pkinase"/>
    <property type="match status" value="1"/>
</dbReference>
<organism evidence="3 4">
    <name type="scientific">Planoprotostelium fungivorum</name>
    <dbReference type="NCBI Taxonomy" id="1890364"/>
    <lineage>
        <taxon>Eukaryota</taxon>
        <taxon>Amoebozoa</taxon>
        <taxon>Evosea</taxon>
        <taxon>Variosea</taxon>
        <taxon>Cavosteliida</taxon>
        <taxon>Cavosteliaceae</taxon>
        <taxon>Planoprotostelium</taxon>
    </lineage>
</organism>
<dbReference type="InterPro" id="IPR044591">
    <property type="entry name" value="RUK"/>
</dbReference>
<dbReference type="InterPro" id="IPR056980">
    <property type="entry name" value="ARM_RUK"/>
</dbReference>
<dbReference type="Proteomes" id="UP000241769">
    <property type="component" value="Unassembled WGS sequence"/>
</dbReference>
<dbReference type="PANTHER" id="PTHR46562">
    <property type="entry name" value="SERINE/THREONINE-KINASE ULK4-LIKE PROTEIN-RELATED"/>
    <property type="match status" value="1"/>
</dbReference>
<dbReference type="InterPro" id="IPR000719">
    <property type="entry name" value="Prot_kinase_dom"/>
</dbReference>
<proteinExistence type="predicted"/>
<feature type="region of interest" description="Disordered" evidence="1">
    <location>
        <begin position="403"/>
        <end position="433"/>
    </location>
</feature>
<gene>
    <name evidence="3" type="ORF">PROFUN_01813</name>
</gene>
<name>A0A2P6NYQ3_9EUKA</name>
<dbReference type="GO" id="GO:0004672">
    <property type="term" value="F:protein kinase activity"/>
    <property type="evidence" value="ECO:0007669"/>
    <property type="project" value="InterPro"/>
</dbReference>
<dbReference type="InterPro" id="IPR011989">
    <property type="entry name" value="ARM-like"/>
</dbReference>
<evidence type="ECO:0000313" key="4">
    <source>
        <dbReference type="Proteomes" id="UP000241769"/>
    </source>
</evidence>
<comment type="caution">
    <text evidence="3">The sequence shown here is derived from an EMBL/GenBank/DDBJ whole genome shotgun (WGS) entry which is preliminary data.</text>
</comment>
<dbReference type="OrthoDB" id="24822at2759"/>
<dbReference type="STRING" id="1890364.A0A2P6NYQ3"/>
<protein>
    <recommendedName>
        <fullName evidence="2">Protein kinase domain-containing protein</fullName>
    </recommendedName>
</protein>
<dbReference type="GO" id="GO:0008017">
    <property type="term" value="F:microtubule binding"/>
    <property type="evidence" value="ECO:0007669"/>
    <property type="project" value="InterPro"/>
</dbReference>
<reference evidence="3 4" key="1">
    <citation type="journal article" date="2018" name="Genome Biol. Evol.">
        <title>Multiple Roots of Fruiting Body Formation in Amoebozoa.</title>
        <authorList>
            <person name="Hillmann F."/>
            <person name="Forbes G."/>
            <person name="Novohradska S."/>
            <person name="Ferling I."/>
            <person name="Riege K."/>
            <person name="Groth M."/>
            <person name="Westermann M."/>
            <person name="Marz M."/>
            <person name="Spaller T."/>
            <person name="Winckler T."/>
            <person name="Schaap P."/>
            <person name="Glockner G."/>
        </authorList>
    </citation>
    <scope>NUCLEOTIDE SEQUENCE [LARGE SCALE GENOMIC DNA]</scope>
    <source>
        <strain evidence="3 4">Jena</strain>
    </source>
</reference>
<dbReference type="AlphaFoldDB" id="A0A2P6NYQ3"/>